<name>A0AAV7LYA0_PLEWA</name>
<evidence type="ECO:0000313" key="2">
    <source>
        <dbReference type="Proteomes" id="UP001066276"/>
    </source>
</evidence>
<protein>
    <submittedName>
        <fullName evidence="1">Uncharacterized protein</fullName>
    </submittedName>
</protein>
<accession>A0AAV7LYA0</accession>
<organism evidence="1 2">
    <name type="scientific">Pleurodeles waltl</name>
    <name type="common">Iberian ribbed newt</name>
    <dbReference type="NCBI Taxonomy" id="8319"/>
    <lineage>
        <taxon>Eukaryota</taxon>
        <taxon>Metazoa</taxon>
        <taxon>Chordata</taxon>
        <taxon>Craniata</taxon>
        <taxon>Vertebrata</taxon>
        <taxon>Euteleostomi</taxon>
        <taxon>Amphibia</taxon>
        <taxon>Batrachia</taxon>
        <taxon>Caudata</taxon>
        <taxon>Salamandroidea</taxon>
        <taxon>Salamandridae</taxon>
        <taxon>Pleurodelinae</taxon>
        <taxon>Pleurodeles</taxon>
    </lineage>
</organism>
<gene>
    <name evidence="1" type="ORF">NDU88_000707</name>
</gene>
<dbReference type="AlphaFoldDB" id="A0AAV7LYA0"/>
<sequence>MKSSPPEHCVEYRSASRNISSFTVPIKTVSVTKIRNVWPVDNDAQQSTGVTKQSDSWVHAINQKQATHSIKLFPNRFRISVSSRSREPSEHSVLSGIARTLTLLYVGYVKALELNTMGIHNNTKELSLTSMNWQTRSAEGGIDPFEEESLDSETVCYIDFLVFDIDLPPLDAEPAVDSKQEIAKPTLGIVVLDVKRVCIL</sequence>
<dbReference type="EMBL" id="JANPWB010000014">
    <property type="protein sequence ID" value="KAJ1095545.1"/>
    <property type="molecule type" value="Genomic_DNA"/>
</dbReference>
<comment type="caution">
    <text evidence="1">The sequence shown here is derived from an EMBL/GenBank/DDBJ whole genome shotgun (WGS) entry which is preliminary data.</text>
</comment>
<evidence type="ECO:0000313" key="1">
    <source>
        <dbReference type="EMBL" id="KAJ1095545.1"/>
    </source>
</evidence>
<reference evidence="1" key="1">
    <citation type="journal article" date="2022" name="bioRxiv">
        <title>Sequencing and chromosome-scale assembly of the giantPleurodeles waltlgenome.</title>
        <authorList>
            <person name="Brown T."/>
            <person name="Elewa A."/>
            <person name="Iarovenko S."/>
            <person name="Subramanian E."/>
            <person name="Araus A.J."/>
            <person name="Petzold A."/>
            <person name="Susuki M."/>
            <person name="Suzuki K.-i.T."/>
            <person name="Hayashi T."/>
            <person name="Toyoda A."/>
            <person name="Oliveira C."/>
            <person name="Osipova E."/>
            <person name="Leigh N.D."/>
            <person name="Simon A."/>
            <person name="Yun M.H."/>
        </authorList>
    </citation>
    <scope>NUCLEOTIDE SEQUENCE</scope>
    <source>
        <strain evidence="1">20211129_DDA</strain>
        <tissue evidence="1">Liver</tissue>
    </source>
</reference>
<dbReference type="Proteomes" id="UP001066276">
    <property type="component" value="Chromosome 10"/>
</dbReference>
<proteinExistence type="predicted"/>
<keyword evidence="2" id="KW-1185">Reference proteome</keyword>